<evidence type="ECO:0000313" key="2">
    <source>
        <dbReference type="EMBL" id="NYH25070.1"/>
    </source>
</evidence>
<protein>
    <submittedName>
        <fullName evidence="2">Anti-sigma factor ChrR (Cupin superfamily)</fullName>
    </submittedName>
</protein>
<organism evidence="2 3">
    <name type="scientific">Paraburkholderia bryophila</name>
    <dbReference type="NCBI Taxonomy" id="420952"/>
    <lineage>
        <taxon>Bacteria</taxon>
        <taxon>Pseudomonadati</taxon>
        <taxon>Pseudomonadota</taxon>
        <taxon>Betaproteobacteria</taxon>
        <taxon>Burkholderiales</taxon>
        <taxon>Burkholderiaceae</taxon>
        <taxon>Paraburkholderia</taxon>
    </lineage>
</organism>
<dbReference type="Gene3D" id="2.60.120.10">
    <property type="entry name" value="Jelly Rolls"/>
    <property type="match status" value="1"/>
</dbReference>
<dbReference type="Proteomes" id="UP000540929">
    <property type="component" value="Unassembled WGS sequence"/>
</dbReference>
<dbReference type="InterPro" id="IPR014710">
    <property type="entry name" value="RmlC-like_jellyroll"/>
</dbReference>
<feature type="domain" description="ChrR-like cupin" evidence="1">
    <location>
        <begin position="24"/>
        <end position="122"/>
    </location>
</feature>
<comment type="caution">
    <text evidence="2">The sequence shown here is derived from an EMBL/GenBank/DDBJ whole genome shotgun (WGS) entry which is preliminary data.</text>
</comment>
<keyword evidence="3" id="KW-1185">Reference proteome</keyword>
<dbReference type="EMBL" id="JACCAS010000002">
    <property type="protein sequence ID" value="NYH25070.1"/>
    <property type="molecule type" value="Genomic_DNA"/>
</dbReference>
<dbReference type="AlphaFoldDB" id="A0A7Z0B9Q7"/>
<evidence type="ECO:0000313" key="3">
    <source>
        <dbReference type="Proteomes" id="UP000540929"/>
    </source>
</evidence>
<reference evidence="2 3" key="1">
    <citation type="submission" date="2020-07" db="EMBL/GenBank/DDBJ databases">
        <title>Exploring microbial biodiversity for novel pathways involved in the catabolism of aromatic compounds derived from lignin.</title>
        <authorList>
            <person name="Elkins J."/>
        </authorList>
    </citation>
    <scope>NUCLEOTIDE SEQUENCE [LARGE SCALE GENOMIC DNA]</scope>
    <source>
        <strain evidence="2 3">H2C3C</strain>
    </source>
</reference>
<gene>
    <name evidence="2" type="ORF">GGD40_004641</name>
</gene>
<dbReference type="InterPro" id="IPR025979">
    <property type="entry name" value="ChrR-like_cupin_dom"/>
</dbReference>
<dbReference type="SUPFAM" id="SSF51182">
    <property type="entry name" value="RmlC-like cupins"/>
    <property type="match status" value="1"/>
</dbReference>
<dbReference type="RefSeq" id="WP_179745174.1">
    <property type="nucleotide sequence ID" value="NZ_JACCAS010000002.1"/>
</dbReference>
<name>A0A7Z0B9Q7_9BURK</name>
<sequence>MNSSSNNETASPDSHVFVARRCYEINNNDWLPLTIGDAEIPGYFWIPLSSDDKNRWSSYWMKIEPGAQGPQHRHEATELILVYEGTFTDSDGKDFAPGNVMTYATGSSHSSSSRDGCVVLVVAREGSHLLD</sequence>
<evidence type="ECO:0000259" key="1">
    <source>
        <dbReference type="Pfam" id="PF12973"/>
    </source>
</evidence>
<dbReference type="InterPro" id="IPR011051">
    <property type="entry name" value="RmlC_Cupin_sf"/>
</dbReference>
<proteinExistence type="predicted"/>
<accession>A0A7Z0B9Q7</accession>
<dbReference type="Pfam" id="PF12973">
    <property type="entry name" value="Cupin_7"/>
    <property type="match status" value="1"/>
</dbReference>